<name>A0A484Y9K0_9ENTR</name>
<dbReference type="InterPro" id="IPR015422">
    <property type="entry name" value="PyrdxlP-dep_Trfase_small"/>
</dbReference>
<keyword evidence="3" id="KW-0808">Transferase</keyword>
<proteinExistence type="predicted"/>
<sequence length="181" mass="19452">MKHLQQIDEQFDVFSEIRGMGLLIGAELKPQYKGRARDFLHAAAHEGVMVLNAGPDVMRFAPSLVVEDKDIEDGLTRFAAAVGKIVRGITSLPGGAALARAYKTVGRVSAAPPDKMAGTVFRSCRSGKRSATRQTHATVFRSCSRVSVAPPDKTAGTVFRSCRSGKRSATRQNGMHGVQVL</sequence>
<dbReference type="GO" id="GO:0003992">
    <property type="term" value="F:N2-acetyl-L-ornithine:2-oxoglutarate 5-aminotransferase activity"/>
    <property type="evidence" value="ECO:0007669"/>
    <property type="project" value="UniProtKB-EC"/>
</dbReference>
<protein>
    <submittedName>
        <fullName evidence="3">Bifunctional N-succinyldiaminopimelate-aminotransferase/acetylornithine transaminase</fullName>
        <ecNumber evidence="3">2.6.1.11</ecNumber>
    </submittedName>
</protein>
<evidence type="ECO:0000256" key="1">
    <source>
        <dbReference type="ARBA" id="ARBA00001933"/>
    </source>
</evidence>
<accession>A0A484Y9K0</accession>
<dbReference type="PANTHER" id="PTHR11986">
    <property type="entry name" value="AMINOTRANSFERASE CLASS III"/>
    <property type="match status" value="1"/>
</dbReference>
<comment type="cofactor">
    <cofactor evidence="1">
        <name>pyridoxal 5'-phosphate</name>
        <dbReference type="ChEBI" id="CHEBI:597326"/>
    </cofactor>
</comment>
<dbReference type="InterPro" id="IPR050103">
    <property type="entry name" value="Class-III_PLP-dep_AT"/>
</dbReference>
<dbReference type="Gene3D" id="3.90.1150.10">
    <property type="entry name" value="Aspartate Aminotransferase, domain 1"/>
    <property type="match status" value="1"/>
</dbReference>
<keyword evidence="2 3" id="KW-0032">Aminotransferase</keyword>
<dbReference type="PANTHER" id="PTHR11986:SF122">
    <property type="entry name" value="ACETYLORNITHINE_SUCCINYLDIAMINOPIMELATE AMINOTRANSFERASE"/>
    <property type="match status" value="1"/>
</dbReference>
<dbReference type="AlphaFoldDB" id="A0A484Y9K0"/>
<dbReference type="Pfam" id="PF00202">
    <property type="entry name" value="Aminotran_3"/>
    <property type="match status" value="1"/>
</dbReference>
<dbReference type="GO" id="GO:0030170">
    <property type="term" value="F:pyridoxal phosphate binding"/>
    <property type="evidence" value="ECO:0007669"/>
    <property type="project" value="InterPro"/>
</dbReference>
<organism evidence="3 4">
    <name type="scientific">Enterobacter cancerogenus</name>
    <dbReference type="NCBI Taxonomy" id="69218"/>
    <lineage>
        <taxon>Bacteria</taxon>
        <taxon>Pseudomonadati</taxon>
        <taxon>Pseudomonadota</taxon>
        <taxon>Gammaproteobacteria</taxon>
        <taxon>Enterobacterales</taxon>
        <taxon>Enterobacteriaceae</taxon>
        <taxon>Enterobacter</taxon>
        <taxon>Enterobacter cloacae complex</taxon>
    </lineage>
</organism>
<dbReference type="SUPFAM" id="SSF53383">
    <property type="entry name" value="PLP-dependent transferases"/>
    <property type="match status" value="1"/>
</dbReference>
<dbReference type="GO" id="GO:0042802">
    <property type="term" value="F:identical protein binding"/>
    <property type="evidence" value="ECO:0007669"/>
    <property type="project" value="TreeGrafter"/>
</dbReference>
<dbReference type="EMBL" id="CAADIW010000026">
    <property type="protein sequence ID" value="VFS32694.1"/>
    <property type="molecule type" value="Genomic_DNA"/>
</dbReference>
<evidence type="ECO:0000313" key="4">
    <source>
        <dbReference type="Proteomes" id="UP000351155"/>
    </source>
</evidence>
<dbReference type="EC" id="2.6.1.11" evidence="3"/>
<gene>
    <name evidence="3" type="primary">argD_1</name>
    <name evidence="3" type="ORF">NCTC12126_03187</name>
</gene>
<evidence type="ECO:0000256" key="2">
    <source>
        <dbReference type="ARBA" id="ARBA00022576"/>
    </source>
</evidence>
<dbReference type="Proteomes" id="UP000351155">
    <property type="component" value="Unassembled WGS sequence"/>
</dbReference>
<dbReference type="InterPro" id="IPR015424">
    <property type="entry name" value="PyrdxlP-dep_Trfase"/>
</dbReference>
<reference evidence="3 4" key="1">
    <citation type="submission" date="2019-03" db="EMBL/GenBank/DDBJ databases">
        <authorList>
            <consortium name="Pathogen Informatics"/>
        </authorList>
    </citation>
    <scope>NUCLEOTIDE SEQUENCE [LARGE SCALE GENOMIC DNA]</scope>
    <source>
        <strain evidence="3 4">NCTC12126</strain>
    </source>
</reference>
<dbReference type="InterPro" id="IPR005814">
    <property type="entry name" value="Aminotrans_3"/>
</dbReference>
<evidence type="ECO:0000313" key="3">
    <source>
        <dbReference type="EMBL" id="VFS32694.1"/>
    </source>
</evidence>